<evidence type="ECO:0000313" key="1">
    <source>
        <dbReference type="EMBL" id="GFQ76753.1"/>
    </source>
</evidence>
<comment type="caution">
    <text evidence="1">The sequence shown here is derived from an EMBL/GenBank/DDBJ whole genome shotgun (WGS) entry which is preliminary data.</text>
</comment>
<gene>
    <name evidence="1" type="ORF">TNCT_407771</name>
</gene>
<name>A0A8X6G8E3_TRICU</name>
<dbReference type="AlphaFoldDB" id="A0A8X6G8E3"/>
<sequence length="176" mass="20206">MSRSSTLLLQLLDRNKTYRLPNTSQRFQLFAIRGGCFLSISFTPFRNVTHSPPSKKFCNWMVPMIMHFRESVSENGSRGEGELPWLLHSWIVDIPDKGIFPNKNGVTRLERQRQTLACVIRLGSILGDSEMTFRGRLLQMEMFWGNLLIPALLPLLNCVSFSPQVETLFSPFPSRD</sequence>
<keyword evidence="2" id="KW-1185">Reference proteome</keyword>
<proteinExistence type="predicted"/>
<organism evidence="1 2">
    <name type="scientific">Trichonephila clavata</name>
    <name type="common">Joro spider</name>
    <name type="synonym">Nephila clavata</name>
    <dbReference type="NCBI Taxonomy" id="2740835"/>
    <lineage>
        <taxon>Eukaryota</taxon>
        <taxon>Metazoa</taxon>
        <taxon>Ecdysozoa</taxon>
        <taxon>Arthropoda</taxon>
        <taxon>Chelicerata</taxon>
        <taxon>Arachnida</taxon>
        <taxon>Araneae</taxon>
        <taxon>Araneomorphae</taxon>
        <taxon>Entelegynae</taxon>
        <taxon>Araneoidea</taxon>
        <taxon>Nephilidae</taxon>
        <taxon>Trichonephila</taxon>
    </lineage>
</organism>
<evidence type="ECO:0000313" key="2">
    <source>
        <dbReference type="Proteomes" id="UP000887116"/>
    </source>
</evidence>
<accession>A0A8X6G8E3</accession>
<protein>
    <submittedName>
        <fullName evidence="1">Uncharacterized protein</fullName>
    </submittedName>
</protein>
<reference evidence="1" key="1">
    <citation type="submission" date="2020-07" db="EMBL/GenBank/DDBJ databases">
        <title>Multicomponent nature underlies the extraordinary mechanical properties of spider dragline silk.</title>
        <authorList>
            <person name="Kono N."/>
            <person name="Nakamura H."/>
            <person name="Mori M."/>
            <person name="Yoshida Y."/>
            <person name="Ohtoshi R."/>
            <person name="Malay A.D."/>
            <person name="Moran D.A.P."/>
            <person name="Tomita M."/>
            <person name="Numata K."/>
            <person name="Arakawa K."/>
        </authorList>
    </citation>
    <scope>NUCLEOTIDE SEQUENCE</scope>
</reference>
<dbReference type="Proteomes" id="UP000887116">
    <property type="component" value="Unassembled WGS sequence"/>
</dbReference>
<dbReference type="EMBL" id="BMAO01021685">
    <property type="protein sequence ID" value="GFQ76753.1"/>
    <property type="molecule type" value="Genomic_DNA"/>
</dbReference>